<keyword evidence="10 11" id="KW-0560">Oxidoreductase</keyword>
<dbReference type="Gene3D" id="2.30.26.10">
    <property type="entry name" value="Dihydroorotate Dehydrogenase A, chain A, domain 2"/>
    <property type="match status" value="1"/>
</dbReference>
<evidence type="ECO:0000256" key="10">
    <source>
        <dbReference type="ARBA" id="ARBA00023002"/>
    </source>
</evidence>
<dbReference type="OMA" id="GDGYRRM"/>
<sequence length="357" mass="37812">MPLYFQPPLLNSATPWATTKDDLQRLYDCAYTGAVTVRTSMLHGFPHDPSIHQYTFFDTNAGCVKHSPNGSKDLDTATNTSSLNTLGYSPIKLHEYLDYITEIVHSEGHDKEDTGNAAAAIHKQQKKPFIVSVTGTAEEVGKCLELVSTCAQERRLHFLVEINLSCPNIFGKPPPAYEGSSLASYLAVIQQTIASLESKQCPPVLIGIKVPPYTYQGQFDILINTLLDSANASSSGCPVSFITSTNTLGSSLVLDLPVANTDDKPPLPALPSAAGTGIGGMAGTALHPLALGNVRTIRSMLDQHPSLSGIEIIGVGGVSDAAGFKRMKSVGASVVAVGTALGRFGVQVYQNIVEGLA</sequence>
<name>A0A165JPK5_XYLHT</name>
<dbReference type="PANTHER" id="PTHR48109">
    <property type="entry name" value="DIHYDROOROTATE DEHYDROGENASE (QUINONE), MITOCHONDRIAL-RELATED"/>
    <property type="match status" value="1"/>
</dbReference>
<dbReference type="STRING" id="1328760.A0A165JPK5"/>
<dbReference type="InterPro" id="IPR023359">
    <property type="entry name" value="Dihydro_DH_chainA_dom2"/>
</dbReference>
<dbReference type="GeneID" id="28900844"/>
<keyword evidence="6 11" id="KW-0963">Cytoplasm</keyword>
<evidence type="ECO:0000256" key="8">
    <source>
        <dbReference type="ARBA" id="ARBA00022643"/>
    </source>
</evidence>
<dbReference type="InterPro" id="IPR005720">
    <property type="entry name" value="Dihydroorotate_DH_cat"/>
</dbReference>
<keyword evidence="7 11" id="KW-0285">Flavoprotein</keyword>
<dbReference type="PANTHER" id="PTHR48109:SF1">
    <property type="entry name" value="DIHYDROOROTATE DEHYDROGENASE (FUMARATE)"/>
    <property type="match status" value="1"/>
</dbReference>
<feature type="domain" description="Dihydroorotate dehydrogenase catalytic" evidence="12">
    <location>
        <begin position="82"/>
        <end position="356"/>
    </location>
</feature>
<dbReference type="InterPro" id="IPR013785">
    <property type="entry name" value="Aldolase_TIM"/>
</dbReference>
<comment type="pathway">
    <text evidence="3 11">Pyrimidine metabolism; UMP biosynthesis via de novo pathway.</text>
</comment>
<dbReference type="Proteomes" id="UP000076632">
    <property type="component" value="Unassembled WGS sequence"/>
</dbReference>
<gene>
    <name evidence="13" type="ORF">L228DRAFT_279678</name>
</gene>
<comment type="subunit">
    <text evidence="11">Homodimer.</text>
</comment>
<evidence type="ECO:0000313" key="13">
    <source>
        <dbReference type="EMBL" id="KZF26486.1"/>
    </source>
</evidence>
<comment type="function">
    <text evidence="11">Catalyzes the conversion of dihydroorotate to orotate with fumarate as the electron acceptor.</text>
</comment>
<comment type="catalytic activity">
    <reaction evidence="11">
        <text>(S)-dihydroorotate + fumarate = orotate + succinate</text>
        <dbReference type="Rhea" id="RHEA:30059"/>
        <dbReference type="ChEBI" id="CHEBI:29806"/>
        <dbReference type="ChEBI" id="CHEBI:30031"/>
        <dbReference type="ChEBI" id="CHEBI:30839"/>
        <dbReference type="ChEBI" id="CHEBI:30864"/>
        <dbReference type="EC" id="1.3.98.1"/>
    </reaction>
</comment>
<comment type="cofactor">
    <cofactor evidence="1 11">
        <name>FMN</name>
        <dbReference type="ChEBI" id="CHEBI:58210"/>
    </cofactor>
</comment>
<keyword evidence="8 11" id="KW-0288">FMN</keyword>
<evidence type="ECO:0000256" key="11">
    <source>
        <dbReference type="RuleBase" id="RU364042"/>
    </source>
</evidence>
<dbReference type="GO" id="GO:0005737">
    <property type="term" value="C:cytoplasm"/>
    <property type="evidence" value="ECO:0007669"/>
    <property type="project" value="UniProtKB-SubCell"/>
</dbReference>
<proteinExistence type="inferred from homology"/>
<dbReference type="CDD" id="cd04741">
    <property type="entry name" value="DHOD_1A_like"/>
    <property type="match status" value="1"/>
</dbReference>
<dbReference type="UniPathway" id="UPA00070"/>
<evidence type="ECO:0000256" key="3">
    <source>
        <dbReference type="ARBA" id="ARBA00004725"/>
    </source>
</evidence>
<dbReference type="Pfam" id="PF01180">
    <property type="entry name" value="DHO_dh"/>
    <property type="match status" value="1"/>
</dbReference>
<evidence type="ECO:0000256" key="9">
    <source>
        <dbReference type="ARBA" id="ARBA00022975"/>
    </source>
</evidence>
<dbReference type="GO" id="GO:1990663">
    <property type="term" value="F:dihydroorotate dehydrogenase (fumarate) activity"/>
    <property type="evidence" value="ECO:0007669"/>
    <property type="project" value="UniProtKB-EC"/>
</dbReference>
<evidence type="ECO:0000256" key="2">
    <source>
        <dbReference type="ARBA" id="ARBA00004496"/>
    </source>
</evidence>
<evidence type="ECO:0000256" key="6">
    <source>
        <dbReference type="ARBA" id="ARBA00022490"/>
    </source>
</evidence>
<accession>A0A165JPK5</accession>
<dbReference type="GO" id="GO:0044205">
    <property type="term" value="P:'de novo' UMP biosynthetic process"/>
    <property type="evidence" value="ECO:0007669"/>
    <property type="project" value="UniProtKB-UniPathway"/>
</dbReference>
<evidence type="ECO:0000256" key="7">
    <source>
        <dbReference type="ARBA" id="ARBA00022630"/>
    </source>
</evidence>
<evidence type="ECO:0000313" key="14">
    <source>
        <dbReference type="Proteomes" id="UP000076632"/>
    </source>
</evidence>
<dbReference type="RefSeq" id="XP_018192041.1">
    <property type="nucleotide sequence ID" value="XM_018335707.1"/>
</dbReference>
<reference evidence="13 14" key="1">
    <citation type="journal article" date="2016" name="Fungal Biol.">
        <title>The genome of Xylona heveae provides a window into fungal endophytism.</title>
        <authorList>
            <person name="Gazis R."/>
            <person name="Kuo A."/>
            <person name="Riley R."/>
            <person name="LaButti K."/>
            <person name="Lipzen A."/>
            <person name="Lin J."/>
            <person name="Amirebrahimi M."/>
            <person name="Hesse C.N."/>
            <person name="Spatafora J.W."/>
            <person name="Henrissat B."/>
            <person name="Hainaut M."/>
            <person name="Grigoriev I.V."/>
            <person name="Hibbett D.S."/>
        </authorList>
    </citation>
    <scope>NUCLEOTIDE SEQUENCE [LARGE SCALE GENOMIC DNA]</scope>
    <source>
        <strain evidence="13 14">TC161</strain>
    </source>
</reference>
<dbReference type="InterPro" id="IPR033886">
    <property type="entry name" value="DHOD_1A"/>
</dbReference>
<comment type="similarity">
    <text evidence="4 11">Belongs to the dihydroorotate dehydrogenase family. Type 1 subfamily.</text>
</comment>
<dbReference type="Gene3D" id="3.20.20.70">
    <property type="entry name" value="Aldolase class I"/>
    <property type="match status" value="1"/>
</dbReference>
<protein>
    <recommendedName>
        <fullName evidence="5 11">Dihydroorotate dehydrogenase (fumarate)</fullName>
        <ecNumber evidence="11">1.3.98.1</ecNumber>
    </recommendedName>
    <alternativeName>
        <fullName evidence="11">Dihydroorotate oxidase</fullName>
    </alternativeName>
</protein>
<dbReference type="InterPro" id="IPR050074">
    <property type="entry name" value="DHO_dehydrogenase"/>
</dbReference>
<evidence type="ECO:0000256" key="1">
    <source>
        <dbReference type="ARBA" id="ARBA00001917"/>
    </source>
</evidence>
<evidence type="ECO:0000256" key="5">
    <source>
        <dbReference type="ARBA" id="ARBA00021374"/>
    </source>
</evidence>
<comment type="subcellular location">
    <subcellularLocation>
        <location evidence="2 11">Cytoplasm</location>
    </subcellularLocation>
</comment>
<organism evidence="13 14">
    <name type="scientific">Xylona heveae (strain CBS 132557 / TC161)</name>
    <dbReference type="NCBI Taxonomy" id="1328760"/>
    <lineage>
        <taxon>Eukaryota</taxon>
        <taxon>Fungi</taxon>
        <taxon>Dikarya</taxon>
        <taxon>Ascomycota</taxon>
        <taxon>Pezizomycotina</taxon>
        <taxon>Xylonomycetes</taxon>
        <taxon>Xylonales</taxon>
        <taxon>Xylonaceae</taxon>
        <taxon>Xylona</taxon>
    </lineage>
</organism>
<dbReference type="OrthoDB" id="14784at2759"/>
<evidence type="ECO:0000259" key="12">
    <source>
        <dbReference type="Pfam" id="PF01180"/>
    </source>
</evidence>
<dbReference type="FunCoup" id="A0A165JPK5">
    <property type="interactions" value="687"/>
</dbReference>
<keyword evidence="14" id="KW-1185">Reference proteome</keyword>
<dbReference type="AlphaFoldDB" id="A0A165JPK5"/>
<dbReference type="InParanoid" id="A0A165JPK5"/>
<dbReference type="SUPFAM" id="SSF51395">
    <property type="entry name" value="FMN-linked oxidoreductases"/>
    <property type="match status" value="1"/>
</dbReference>
<keyword evidence="9 11" id="KW-0665">Pyrimidine biosynthesis</keyword>
<dbReference type="GO" id="GO:0006207">
    <property type="term" value="P:'de novo' pyrimidine nucleobase biosynthetic process"/>
    <property type="evidence" value="ECO:0007669"/>
    <property type="project" value="TreeGrafter"/>
</dbReference>
<dbReference type="EMBL" id="KV407454">
    <property type="protein sequence ID" value="KZF26486.1"/>
    <property type="molecule type" value="Genomic_DNA"/>
</dbReference>
<dbReference type="EC" id="1.3.98.1" evidence="11"/>
<evidence type="ECO:0000256" key="4">
    <source>
        <dbReference type="ARBA" id="ARBA00008008"/>
    </source>
</evidence>